<dbReference type="SUPFAM" id="SSF56112">
    <property type="entry name" value="Protein kinase-like (PK-like)"/>
    <property type="match status" value="1"/>
</dbReference>
<proteinExistence type="predicted"/>
<dbReference type="PROSITE" id="PS50011">
    <property type="entry name" value="PROTEIN_KINASE_DOM"/>
    <property type="match status" value="1"/>
</dbReference>
<dbReference type="InterPro" id="IPR001245">
    <property type="entry name" value="Ser-Thr/Tyr_kinase_cat_dom"/>
</dbReference>
<dbReference type="InterPro" id="IPR000719">
    <property type="entry name" value="Prot_kinase_dom"/>
</dbReference>
<name>A0A397V7I8_9GLOM</name>
<keyword evidence="1" id="KW-0808">Transferase</keyword>
<evidence type="ECO:0000256" key="1">
    <source>
        <dbReference type="ARBA" id="ARBA00022679"/>
    </source>
</evidence>
<keyword evidence="4" id="KW-0067">ATP-binding</keyword>
<evidence type="ECO:0000256" key="4">
    <source>
        <dbReference type="ARBA" id="ARBA00022840"/>
    </source>
</evidence>
<feature type="domain" description="Protein kinase" evidence="5">
    <location>
        <begin position="23"/>
        <end position="248"/>
    </location>
</feature>
<dbReference type="InterPro" id="IPR051681">
    <property type="entry name" value="Ser/Thr_Kinases-Pseudokinases"/>
</dbReference>
<evidence type="ECO:0000256" key="2">
    <source>
        <dbReference type="ARBA" id="ARBA00022741"/>
    </source>
</evidence>
<keyword evidence="2" id="KW-0547">Nucleotide-binding</keyword>
<gene>
    <name evidence="6" type="ORF">C2G38_1592198</name>
</gene>
<dbReference type="EMBL" id="QKWP01000759">
    <property type="protein sequence ID" value="RIB15256.1"/>
    <property type="molecule type" value="Genomic_DNA"/>
</dbReference>
<comment type="caution">
    <text evidence="6">The sequence shown here is derived from an EMBL/GenBank/DDBJ whole genome shotgun (WGS) entry which is preliminary data.</text>
</comment>
<evidence type="ECO:0000313" key="6">
    <source>
        <dbReference type="EMBL" id="RIB15256.1"/>
    </source>
</evidence>
<dbReference type="OrthoDB" id="6718656at2759"/>
<evidence type="ECO:0000313" key="7">
    <source>
        <dbReference type="Proteomes" id="UP000266673"/>
    </source>
</evidence>
<keyword evidence="7" id="KW-1185">Reference proteome</keyword>
<protein>
    <submittedName>
        <fullName evidence="6">Kinase-like domain-containing protein</fullName>
    </submittedName>
</protein>
<dbReference type="Proteomes" id="UP000266673">
    <property type="component" value="Unassembled WGS sequence"/>
</dbReference>
<keyword evidence="3 6" id="KW-0418">Kinase</keyword>
<dbReference type="Gene3D" id="1.10.510.10">
    <property type="entry name" value="Transferase(Phosphotransferase) domain 1"/>
    <property type="match status" value="1"/>
</dbReference>
<evidence type="ECO:0000256" key="3">
    <source>
        <dbReference type="ARBA" id="ARBA00022777"/>
    </source>
</evidence>
<dbReference type="PANTHER" id="PTHR44329">
    <property type="entry name" value="SERINE/THREONINE-PROTEIN KINASE TNNI3K-RELATED"/>
    <property type="match status" value="1"/>
</dbReference>
<dbReference type="Pfam" id="PF07714">
    <property type="entry name" value="PK_Tyr_Ser-Thr"/>
    <property type="match status" value="1"/>
</dbReference>
<sequence>MKGFQLRTFEYKRMIEWIPFDRLNNIKKIGQGGFSSVFSATWLDGIRKLDKNVRIREPFSTVALKTLSDSKKNSLDFLKEFESHMKCNKKWDSKLELYGLTQNTKTNEYLMVFQYANGGSLYKFLRTNFQDLTWQTKLKLLADISYDLKQVHGAGYIHSDFHSGNILQNKGMNKIIQSFVSDLGLSKEKDKNDSGSCIYGVMPYVAPEVLSGQKFTPAADIYGFGVIMSEMSTGQRPFDGCQFNDELQ</sequence>
<organism evidence="6 7">
    <name type="scientific">Gigaspora rosea</name>
    <dbReference type="NCBI Taxonomy" id="44941"/>
    <lineage>
        <taxon>Eukaryota</taxon>
        <taxon>Fungi</taxon>
        <taxon>Fungi incertae sedis</taxon>
        <taxon>Mucoromycota</taxon>
        <taxon>Glomeromycotina</taxon>
        <taxon>Glomeromycetes</taxon>
        <taxon>Diversisporales</taxon>
        <taxon>Gigasporaceae</taxon>
        <taxon>Gigaspora</taxon>
    </lineage>
</organism>
<dbReference type="STRING" id="44941.A0A397V7I8"/>
<dbReference type="InterPro" id="IPR011009">
    <property type="entry name" value="Kinase-like_dom_sf"/>
</dbReference>
<dbReference type="PANTHER" id="PTHR44329:SF288">
    <property type="entry name" value="MITOGEN-ACTIVATED PROTEIN KINASE KINASE KINASE 20"/>
    <property type="match status" value="1"/>
</dbReference>
<dbReference type="AlphaFoldDB" id="A0A397V7I8"/>
<dbReference type="GO" id="GO:0004674">
    <property type="term" value="F:protein serine/threonine kinase activity"/>
    <property type="evidence" value="ECO:0007669"/>
    <property type="project" value="TreeGrafter"/>
</dbReference>
<evidence type="ECO:0000259" key="5">
    <source>
        <dbReference type="PROSITE" id="PS50011"/>
    </source>
</evidence>
<dbReference type="GO" id="GO:0005524">
    <property type="term" value="F:ATP binding"/>
    <property type="evidence" value="ECO:0007669"/>
    <property type="project" value="UniProtKB-KW"/>
</dbReference>
<accession>A0A397V7I8</accession>
<reference evidence="6 7" key="1">
    <citation type="submission" date="2018-06" db="EMBL/GenBank/DDBJ databases">
        <title>Comparative genomics reveals the genomic features of Rhizophagus irregularis, R. cerebriforme, R. diaphanum and Gigaspora rosea, and their symbiotic lifestyle signature.</title>
        <authorList>
            <person name="Morin E."/>
            <person name="San Clemente H."/>
            <person name="Chen E.C.H."/>
            <person name="De La Providencia I."/>
            <person name="Hainaut M."/>
            <person name="Kuo A."/>
            <person name="Kohler A."/>
            <person name="Murat C."/>
            <person name="Tang N."/>
            <person name="Roy S."/>
            <person name="Loubradou J."/>
            <person name="Henrissat B."/>
            <person name="Grigoriev I.V."/>
            <person name="Corradi N."/>
            <person name="Roux C."/>
            <person name="Martin F.M."/>
        </authorList>
    </citation>
    <scope>NUCLEOTIDE SEQUENCE [LARGE SCALE GENOMIC DNA]</scope>
    <source>
        <strain evidence="6 7">DAOM 194757</strain>
    </source>
</reference>